<comment type="caution">
    <text evidence="1">The sequence shown here is derived from an EMBL/GenBank/DDBJ whole genome shotgun (WGS) entry which is preliminary data.</text>
</comment>
<dbReference type="RefSeq" id="WP_368805154.1">
    <property type="nucleotide sequence ID" value="NZ_JAZHFV010000013.1"/>
</dbReference>
<protein>
    <submittedName>
        <fullName evidence="1">Uncharacterized protein</fullName>
    </submittedName>
</protein>
<name>A0ABV3X0M2_9HYPH</name>
<sequence length="77" mass="8357">MQVYVEPLKRAGERKLISCTPIDQIIVDRSSGCVVLTFEAGGMYDNKSKYKCTLELSSDFAGTLQAALAEGIVDSSH</sequence>
<evidence type="ECO:0000313" key="1">
    <source>
        <dbReference type="EMBL" id="MEX4010470.1"/>
    </source>
</evidence>
<gene>
    <name evidence="1" type="ORF">V1479_24485</name>
</gene>
<dbReference type="Proteomes" id="UP001559025">
    <property type="component" value="Unassembled WGS sequence"/>
</dbReference>
<organism evidence="1 2">
    <name type="scientific">Neoaquamicrobium sediminum</name>
    <dbReference type="NCBI Taxonomy" id="1849104"/>
    <lineage>
        <taxon>Bacteria</taxon>
        <taxon>Pseudomonadati</taxon>
        <taxon>Pseudomonadota</taxon>
        <taxon>Alphaproteobacteria</taxon>
        <taxon>Hyphomicrobiales</taxon>
        <taxon>Phyllobacteriaceae</taxon>
        <taxon>Neoaquamicrobium</taxon>
    </lineage>
</organism>
<evidence type="ECO:0000313" key="2">
    <source>
        <dbReference type="Proteomes" id="UP001559025"/>
    </source>
</evidence>
<proteinExistence type="predicted"/>
<dbReference type="EMBL" id="JAZHFV010000013">
    <property type="protein sequence ID" value="MEX4010470.1"/>
    <property type="molecule type" value="Genomic_DNA"/>
</dbReference>
<accession>A0ABV3X0M2</accession>
<reference evidence="1 2" key="1">
    <citation type="submission" date="2024-01" db="EMBL/GenBank/DDBJ databases">
        <title>New evidence supports the origin of RcGTA from prophage.</title>
        <authorList>
            <person name="Xu Y."/>
            <person name="Liu B."/>
            <person name="Chen F."/>
        </authorList>
    </citation>
    <scope>NUCLEOTIDE SEQUENCE [LARGE SCALE GENOMIC DNA]</scope>
    <source>
        <strain evidence="1 2">CBW1107-2</strain>
    </source>
</reference>
<keyword evidence="2" id="KW-1185">Reference proteome</keyword>